<keyword evidence="8" id="KW-1185">Reference proteome</keyword>
<keyword evidence="5" id="KW-0539">Nucleus</keyword>
<evidence type="ECO:0000256" key="4">
    <source>
        <dbReference type="ARBA" id="ARBA00023163"/>
    </source>
</evidence>
<comment type="similarity">
    <text evidence="2">Belongs to the Mediator complex subunit 4 family.</text>
</comment>
<gene>
    <name evidence="7" type="ORF">TEA_016870</name>
</gene>
<keyword evidence="4" id="KW-0804">Transcription</keyword>
<keyword evidence="3" id="KW-0805">Transcription regulation</keyword>
<name>A0A4S4CZY4_CAMSN</name>
<dbReference type="PANTHER" id="PTHR13208">
    <property type="entry name" value="MEDIATOR OF RNA POLYMERASE II TRANSCRIPTION SUBUNIT 4"/>
    <property type="match status" value="1"/>
</dbReference>
<sequence length="321" mass="35269">MLLNVPHQIVQSPARLVLPNPNSPSLQNPTPPKSSSQVPQSQLPNQQSNLSKATTTSSTLLPLLPPLSRAPMAFHGSLPTFLSSQTQSTTPVQPDFSPSTTKEILSLFTTLQTQLFEAVAELQEILDLQDAKQKVAREIRSKDSAMLSFSNKLKEAERILDILVDDYSDYRRPKRSKSEDDMDDSCTTTISTQPNFKEKTIEPFIEACPAQQPDSNSIANLTGIQGLIPPNFVIPPGWRPEMPVELPSYLPMMPPLGWKPGDPVPLPLLDTLPVAGRIAEQPPRPIPAQGIPKVPEPIHVRHVELDIDDDSSDMGSSNDED</sequence>
<evidence type="ECO:0000256" key="2">
    <source>
        <dbReference type="ARBA" id="ARBA00009626"/>
    </source>
</evidence>
<evidence type="ECO:0000313" key="8">
    <source>
        <dbReference type="Proteomes" id="UP000306102"/>
    </source>
</evidence>
<comment type="caution">
    <text evidence="7">The sequence shown here is derived from an EMBL/GenBank/DDBJ whole genome shotgun (WGS) entry which is preliminary data.</text>
</comment>
<dbReference type="STRING" id="542762.A0A4S4CZY4"/>
<dbReference type="GO" id="GO:0003712">
    <property type="term" value="F:transcription coregulator activity"/>
    <property type="evidence" value="ECO:0007669"/>
    <property type="project" value="InterPro"/>
</dbReference>
<evidence type="ECO:0000313" key="7">
    <source>
        <dbReference type="EMBL" id="THF95328.1"/>
    </source>
</evidence>
<evidence type="ECO:0000256" key="5">
    <source>
        <dbReference type="ARBA" id="ARBA00023242"/>
    </source>
</evidence>
<feature type="compositionally biased region" description="Low complexity" evidence="6">
    <location>
        <begin position="18"/>
        <end position="56"/>
    </location>
</feature>
<evidence type="ECO:0000256" key="1">
    <source>
        <dbReference type="ARBA" id="ARBA00004123"/>
    </source>
</evidence>
<dbReference type="InterPro" id="IPR019258">
    <property type="entry name" value="Mediator_Med4"/>
</dbReference>
<dbReference type="GO" id="GO:0070847">
    <property type="term" value="C:core mediator complex"/>
    <property type="evidence" value="ECO:0007669"/>
    <property type="project" value="TreeGrafter"/>
</dbReference>
<evidence type="ECO:0000256" key="6">
    <source>
        <dbReference type="SAM" id="MobiDB-lite"/>
    </source>
</evidence>
<comment type="subcellular location">
    <subcellularLocation>
        <location evidence="1">Nucleus</location>
    </subcellularLocation>
</comment>
<protein>
    <recommendedName>
        <fullName evidence="9">Mediator complex subunit 4</fullName>
    </recommendedName>
</protein>
<evidence type="ECO:0008006" key="9">
    <source>
        <dbReference type="Google" id="ProtNLM"/>
    </source>
</evidence>
<dbReference type="Proteomes" id="UP000306102">
    <property type="component" value="Unassembled WGS sequence"/>
</dbReference>
<accession>A0A4S4CZY4</accession>
<feature type="region of interest" description="Disordered" evidence="6">
    <location>
        <begin position="13"/>
        <end position="56"/>
    </location>
</feature>
<dbReference type="GO" id="GO:0006357">
    <property type="term" value="P:regulation of transcription by RNA polymerase II"/>
    <property type="evidence" value="ECO:0007669"/>
    <property type="project" value="InterPro"/>
</dbReference>
<dbReference type="GO" id="GO:0016592">
    <property type="term" value="C:mediator complex"/>
    <property type="evidence" value="ECO:0007669"/>
    <property type="project" value="InterPro"/>
</dbReference>
<dbReference type="EMBL" id="SDRB02013284">
    <property type="protein sequence ID" value="THF95328.1"/>
    <property type="molecule type" value="Genomic_DNA"/>
</dbReference>
<dbReference type="AlphaFoldDB" id="A0A4S4CZY4"/>
<proteinExistence type="inferred from homology"/>
<reference evidence="7 8" key="1">
    <citation type="journal article" date="2018" name="Proc. Natl. Acad. Sci. U.S.A.">
        <title>Draft genome sequence of Camellia sinensis var. sinensis provides insights into the evolution of the tea genome and tea quality.</title>
        <authorList>
            <person name="Wei C."/>
            <person name="Yang H."/>
            <person name="Wang S."/>
            <person name="Zhao J."/>
            <person name="Liu C."/>
            <person name="Gao L."/>
            <person name="Xia E."/>
            <person name="Lu Y."/>
            <person name="Tai Y."/>
            <person name="She G."/>
            <person name="Sun J."/>
            <person name="Cao H."/>
            <person name="Tong W."/>
            <person name="Gao Q."/>
            <person name="Li Y."/>
            <person name="Deng W."/>
            <person name="Jiang X."/>
            <person name="Wang W."/>
            <person name="Chen Q."/>
            <person name="Zhang S."/>
            <person name="Li H."/>
            <person name="Wu J."/>
            <person name="Wang P."/>
            <person name="Li P."/>
            <person name="Shi C."/>
            <person name="Zheng F."/>
            <person name="Jian J."/>
            <person name="Huang B."/>
            <person name="Shan D."/>
            <person name="Shi M."/>
            <person name="Fang C."/>
            <person name="Yue Y."/>
            <person name="Li F."/>
            <person name="Li D."/>
            <person name="Wei S."/>
            <person name="Han B."/>
            <person name="Jiang C."/>
            <person name="Yin Y."/>
            <person name="Xia T."/>
            <person name="Zhang Z."/>
            <person name="Bennetzen J.L."/>
            <person name="Zhao S."/>
            <person name="Wan X."/>
        </authorList>
    </citation>
    <scope>NUCLEOTIDE SEQUENCE [LARGE SCALE GENOMIC DNA]</scope>
    <source>
        <strain evidence="8">cv. Shuchazao</strain>
        <tissue evidence="7">Leaf</tissue>
    </source>
</reference>
<organism evidence="7 8">
    <name type="scientific">Camellia sinensis var. sinensis</name>
    <name type="common">China tea</name>
    <dbReference type="NCBI Taxonomy" id="542762"/>
    <lineage>
        <taxon>Eukaryota</taxon>
        <taxon>Viridiplantae</taxon>
        <taxon>Streptophyta</taxon>
        <taxon>Embryophyta</taxon>
        <taxon>Tracheophyta</taxon>
        <taxon>Spermatophyta</taxon>
        <taxon>Magnoliopsida</taxon>
        <taxon>eudicotyledons</taxon>
        <taxon>Gunneridae</taxon>
        <taxon>Pentapetalae</taxon>
        <taxon>asterids</taxon>
        <taxon>Ericales</taxon>
        <taxon>Theaceae</taxon>
        <taxon>Camellia</taxon>
    </lineage>
</organism>
<evidence type="ECO:0000256" key="3">
    <source>
        <dbReference type="ARBA" id="ARBA00023015"/>
    </source>
</evidence>
<dbReference type="PANTHER" id="PTHR13208:SF2">
    <property type="entry name" value="MEDIATOR OF RNA POLYMERASE II TRANSCRIPTION SUBUNIT 4"/>
    <property type="match status" value="1"/>
</dbReference>